<evidence type="ECO:0000313" key="5">
    <source>
        <dbReference type="Proteomes" id="UP000824190"/>
    </source>
</evidence>
<gene>
    <name evidence="2 4" type="primary">alc</name>
    <name evidence="4" type="ORF">H9870_09375</name>
</gene>
<protein>
    <recommendedName>
        <fullName evidence="2">Probable allantoicase</fullName>
        <ecNumber evidence="2">3.5.3.4</ecNumber>
    </recommendedName>
    <alternativeName>
        <fullName evidence="2">Allantoate amidinohydrolase</fullName>
    </alternativeName>
</protein>
<accession>A0A9D1RQT5</accession>
<dbReference type="HAMAP" id="MF_00813">
    <property type="entry name" value="Allantoicase"/>
    <property type="match status" value="1"/>
</dbReference>
<dbReference type="EC" id="3.5.3.4" evidence="2"/>
<dbReference type="PANTHER" id="PTHR12045:SF3">
    <property type="entry name" value="INACTIVE ALLANTOICASE-RELATED"/>
    <property type="match status" value="1"/>
</dbReference>
<comment type="pathway">
    <text evidence="2">Nitrogen metabolism; (S)-allantoin degradation; (S)-ureidoglycolate from allantoate (aminidohydrolase route): step 1/1.</text>
</comment>
<reference evidence="4" key="1">
    <citation type="journal article" date="2021" name="PeerJ">
        <title>Extensive microbial diversity within the chicken gut microbiome revealed by metagenomics and culture.</title>
        <authorList>
            <person name="Gilroy R."/>
            <person name="Ravi A."/>
            <person name="Getino M."/>
            <person name="Pursley I."/>
            <person name="Horton D.L."/>
            <person name="Alikhan N.F."/>
            <person name="Baker D."/>
            <person name="Gharbi K."/>
            <person name="Hall N."/>
            <person name="Watson M."/>
            <person name="Adriaenssens E.M."/>
            <person name="Foster-Nyarko E."/>
            <person name="Jarju S."/>
            <person name="Secka A."/>
            <person name="Antonio M."/>
            <person name="Oren A."/>
            <person name="Chaudhuri R.R."/>
            <person name="La Ragione R."/>
            <person name="Hildebrand F."/>
            <person name="Pallen M.J."/>
        </authorList>
    </citation>
    <scope>NUCLEOTIDE SEQUENCE</scope>
    <source>
        <strain evidence="4">CHK32-1732</strain>
    </source>
</reference>
<sequence length="352" mass="38577">MSATPPAADLPDFVTYPDLASRALAGSVIWATDEAFAERENLIRPNEPDFDPNEFGNKGKVYDGWETRRRRHDEIGANDAAIVRLGVPGQVKGVVVDTAWFTGNYPPQFAVLGLTLDEYLPAEEVAALPDEEWFTLVPVTDAKGDHKHYVEIFPAGEAAFRRVTHVKLVMIPDGGIARLRVHGQPALDPRFLSGTIDLAAVENGGRVTDCTNMFYSSPSNILGLGRARHMGEGWENARRRGEGNDSVTVQLAGEGRVRWVEFDTSYFVFNAPGDISLTGITAEGEEVELVGKTRALPDTRHRFLVSDPAEGETGPTPVVAVRADVYPDGGISRLRVWGELTDAGRHDIESRW</sequence>
<dbReference type="GO" id="GO:0006144">
    <property type="term" value="P:purine nucleobase metabolic process"/>
    <property type="evidence" value="ECO:0007669"/>
    <property type="project" value="UniProtKB-KW"/>
</dbReference>
<keyword evidence="2 4" id="KW-0378">Hydrolase</keyword>
<dbReference type="GO" id="GO:0004037">
    <property type="term" value="F:allantoicase activity"/>
    <property type="evidence" value="ECO:0007669"/>
    <property type="project" value="UniProtKB-UniRule"/>
</dbReference>
<dbReference type="PANTHER" id="PTHR12045">
    <property type="entry name" value="ALLANTOICASE"/>
    <property type="match status" value="1"/>
</dbReference>
<evidence type="ECO:0000259" key="3">
    <source>
        <dbReference type="Pfam" id="PF03561"/>
    </source>
</evidence>
<feature type="domain" description="Allantoicase" evidence="3">
    <location>
        <begin position="26"/>
        <end position="185"/>
    </location>
</feature>
<evidence type="ECO:0000256" key="2">
    <source>
        <dbReference type="HAMAP-Rule" id="MF_00813"/>
    </source>
</evidence>
<dbReference type="NCBIfam" id="TIGR02961">
    <property type="entry name" value="allantoicase"/>
    <property type="match status" value="1"/>
</dbReference>
<keyword evidence="2" id="KW-0659">Purine metabolism</keyword>
<reference evidence="4" key="2">
    <citation type="submission" date="2021-04" db="EMBL/GenBank/DDBJ databases">
        <authorList>
            <person name="Gilroy R."/>
        </authorList>
    </citation>
    <scope>NUCLEOTIDE SEQUENCE</scope>
    <source>
        <strain evidence="4">CHK32-1732</strain>
    </source>
</reference>
<dbReference type="PIRSF" id="PIRSF016516">
    <property type="entry name" value="Allantoicase"/>
    <property type="match status" value="1"/>
</dbReference>
<comment type="catalytic activity">
    <reaction evidence="2">
        <text>allantoate + H2O = (S)-ureidoglycolate + urea</text>
        <dbReference type="Rhea" id="RHEA:11016"/>
        <dbReference type="ChEBI" id="CHEBI:15377"/>
        <dbReference type="ChEBI" id="CHEBI:16199"/>
        <dbReference type="ChEBI" id="CHEBI:17536"/>
        <dbReference type="ChEBI" id="CHEBI:57296"/>
        <dbReference type="EC" id="3.5.3.4"/>
    </reaction>
</comment>
<dbReference type="InterPro" id="IPR005164">
    <property type="entry name" value="Allantoicase"/>
</dbReference>
<dbReference type="SUPFAM" id="SSF49785">
    <property type="entry name" value="Galactose-binding domain-like"/>
    <property type="match status" value="2"/>
</dbReference>
<dbReference type="Pfam" id="PF03561">
    <property type="entry name" value="Allantoicase"/>
    <property type="match status" value="2"/>
</dbReference>
<dbReference type="AlphaFoldDB" id="A0A9D1RQT5"/>
<dbReference type="GO" id="GO:0000256">
    <property type="term" value="P:allantoin catabolic process"/>
    <property type="evidence" value="ECO:0007669"/>
    <property type="project" value="UniProtKB-UniRule"/>
</dbReference>
<comment type="caution">
    <text evidence="4">The sequence shown here is derived from an EMBL/GenBank/DDBJ whole genome shotgun (WGS) entry which is preliminary data.</text>
</comment>
<evidence type="ECO:0000256" key="1">
    <source>
        <dbReference type="ARBA" id="ARBA00009242"/>
    </source>
</evidence>
<dbReference type="EMBL" id="DXGC01000077">
    <property type="protein sequence ID" value="HIW91855.1"/>
    <property type="molecule type" value="Genomic_DNA"/>
</dbReference>
<dbReference type="InterPro" id="IPR015908">
    <property type="entry name" value="Allantoicase_dom"/>
</dbReference>
<comment type="similarity">
    <text evidence="1 2">Belongs to the allantoicase family.</text>
</comment>
<dbReference type="Gene3D" id="2.60.120.260">
    <property type="entry name" value="Galactose-binding domain-like"/>
    <property type="match status" value="2"/>
</dbReference>
<organism evidence="4 5">
    <name type="scientific">Candidatus Corynebacterium avicola</name>
    <dbReference type="NCBI Taxonomy" id="2838527"/>
    <lineage>
        <taxon>Bacteria</taxon>
        <taxon>Bacillati</taxon>
        <taxon>Actinomycetota</taxon>
        <taxon>Actinomycetes</taxon>
        <taxon>Mycobacteriales</taxon>
        <taxon>Corynebacteriaceae</taxon>
        <taxon>Corynebacterium</taxon>
    </lineage>
</organism>
<name>A0A9D1RQT5_9CORY</name>
<feature type="domain" description="Allantoicase" evidence="3">
    <location>
        <begin position="204"/>
        <end position="340"/>
    </location>
</feature>
<proteinExistence type="inferred from homology"/>
<dbReference type="Proteomes" id="UP000824190">
    <property type="component" value="Unassembled WGS sequence"/>
</dbReference>
<dbReference type="InterPro" id="IPR008979">
    <property type="entry name" value="Galactose-bd-like_sf"/>
</dbReference>
<evidence type="ECO:0000313" key="4">
    <source>
        <dbReference type="EMBL" id="HIW91855.1"/>
    </source>
</evidence>